<evidence type="ECO:0000313" key="1">
    <source>
        <dbReference type="EMBL" id="RYQ84716.1"/>
    </source>
</evidence>
<comment type="caution">
    <text evidence="1">The sequence shown here is derived from an EMBL/GenBank/DDBJ whole genome shotgun (WGS) entry which is preliminary data.</text>
</comment>
<organism evidence="1 2">
    <name type="scientific">Arachis hypogaea</name>
    <name type="common">Peanut</name>
    <dbReference type="NCBI Taxonomy" id="3818"/>
    <lineage>
        <taxon>Eukaryota</taxon>
        <taxon>Viridiplantae</taxon>
        <taxon>Streptophyta</taxon>
        <taxon>Embryophyta</taxon>
        <taxon>Tracheophyta</taxon>
        <taxon>Spermatophyta</taxon>
        <taxon>Magnoliopsida</taxon>
        <taxon>eudicotyledons</taxon>
        <taxon>Gunneridae</taxon>
        <taxon>Pentapetalae</taxon>
        <taxon>rosids</taxon>
        <taxon>fabids</taxon>
        <taxon>Fabales</taxon>
        <taxon>Fabaceae</taxon>
        <taxon>Papilionoideae</taxon>
        <taxon>50 kb inversion clade</taxon>
        <taxon>dalbergioids sensu lato</taxon>
        <taxon>Dalbergieae</taxon>
        <taxon>Pterocarpus clade</taxon>
        <taxon>Arachis</taxon>
    </lineage>
</organism>
<dbReference type="AlphaFoldDB" id="A0A444X4W5"/>
<proteinExistence type="predicted"/>
<reference evidence="1 2" key="1">
    <citation type="submission" date="2019-01" db="EMBL/GenBank/DDBJ databases">
        <title>Sequencing of cultivated peanut Arachis hypogaea provides insights into genome evolution and oil improvement.</title>
        <authorList>
            <person name="Chen X."/>
        </authorList>
    </citation>
    <scope>NUCLEOTIDE SEQUENCE [LARGE SCALE GENOMIC DNA]</scope>
    <source>
        <strain evidence="2">cv. Fuhuasheng</strain>
        <tissue evidence="1">Leaves</tissue>
    </source>
</reference>
<keyword evidence="2" id="KW-1185">Reference proteome</keyword>
<protein>
    <submittedName>
        <fullName evidence="1">Uncharacterized protein</fullName>
    </submittedName>
</protein>
<dbReference type="EMBL" id="SDMP01000020">
    <property type="protein sequence ID" value="RYQ84716.1"/>
    <property type="molecule type" value="Genomic_DNA"/>
</dbReference>
<dbReference type="Proteomes" id="UP000289738">
    <property type="component" value="Chromosome B10"/>
</dbReference>
<gene>
    <name evidence="1" type="ORF">Ahy_B10g104185</name>
</gene>
<evidence type="ECO:0000313" key="2">
    <source>
        <dbReference type="Proteomes" id="UP000289738"/>
    </source>
</evidence>
<name>A0A444X4W5_ARAHY</name>
<accession>A0A444X4W5</accession>
<sequence length="116" mass="13467">MDLDLKGGRFRSFSNARHGFVTRERINRALANWEWRRCYSDSFTCCQFRPLPNPPYAQAEMKYTKQFKHEAFWKDHDECNDAAIRGGYCTRCKIAKGSLIDGARTLSPELTGRLVN</sequence>